<dbReference type="Pfam" id="PF25539">
    <property type="entry name" value="Bestrophin_2"/>
    <property type="match status" value="1"/>
</dbReference>
<keyword evidence="10" id="KW-1185">Reference proteome</keyword>
<evidence type="ECO:0000256" key="6">
    <source>
        <dbReference type="ARBA" id="ARBA00023136"/>
    </source>
</evidence>
<evidence type="ECO:0000313" key="9">
    <source>
        <dbReference type="EMBL" id="OLP96751.1"/>
    </source>
</evidence>
<keyword evidence="2" id="KW-0813">Transport</keyword>
<feature type="region of interest" description="Disordered" evidence="7">
    <location>
        <begin position="558"/>
        <end position="594"/>
    </location>
</feature>
<reference evidence="9 10" key="1">
    <citation type="submission" date="2016-02" db="EMBL/GenBank/DDBJ databases">
        <title>Genome analysis of coral dinoflagellate symbionts highlights evolutionary adaptations to a symbiotic lifestyle.</title>
        <authorList>
            <person name="Aranda M."/>
            <person name="Li Y."/>
            <person name="Liew Y.J."/>
            <person name="Baumgarten S."/>
            <person name="Simakov O."/>
            <person name="Wilson M."/>
            <person name="Piel J."/>
            <person name="Ashoor H."/>
            <person name="Bougouffa S."/>
            <person name="Bajic V.B."/>
            <person name="Ryu T."/>
            <person name="Ravasi T."/>
            <person name="Bayer T."/>
            <person name="Micklem G."/>
            <person name="Kim H."/>
            <person name="Bhak J."/>
            <person name="Lajeunesse T.C."/>
            <person name="Voolstra C.R."/>
        </authorList>
    </citation>
    <scope>NUCLEOTIDE SEQUENCE [LARGE SCALE GENOMIC DNA]</scope>
    <source>
        <strain evidence="9 10">CCMP2467</strain>
    </source>
</reference>
<gene>
    <name evidence="9" type="ORF">AK812_SmicGene20981</name>
</gene>
<keyword evidence="4 8" id="KW-1133">Transmembrane helix</keyword>
<dbReference type="EMBL" id="LSRX01000456">
    <property type="protein sequence ID" value="OLP96751.1"/>
    <property type="molecule type" value="Genomic_DNA"/>
</dbReference>
<comment type="subcellular location">
    <subcellularLocation>
        <location evidence="1">Membrane</location>
        <topology evidence="1">Multi-pass membrane protein</topology>
    </subcellularLocation>
</comment>
<dbReference type="PANTHER" id="PTHR33281">
    <property type="entry name" value="UPF0187 PROTEIN YNEE"/>
    <property type="match status" value="1"/>
</dbReference>
<dbReference type="GO" id="GO:0005254">
    <property type="term" value="F:chloride channel activity"/>
    <property type="evidence" value="ECO:0007669"/>
    <property type="project" value="InterPro"/>
</dbReference>
<name>A0A1Q9DNK1_SYMMI</name>
<evidence type="ECO:0000256" key="4">
    <source>
        <dbReference type="ARBA" id="ARBA00022989"/>
    </source>
</evidence>
<dbReference type="Proteomes" id="UP000186817">
    <property type="component" value="Unassembled WGS sequence"/>
</dbReference>
<evidence type="ECO:0000256" key="8">
    <source>
        <dbReference type="SAM" id="Phobius"/>
    </source>
</evidence>
<dbReference type="GO" id="GO:0016020">
    <property type="term" value="C:membrane"/>
    <property type="evidence" value="ECO:0007669"/>
    <property type="project" value="UniProtKB-SubCell"/>
</dbReference>
<evidence type="ECO:0000256" key="3">
    <source>
        <dbReference type="ARBA" id="ARBA00022692"/>
    </source>
</evidence>
<evidence type="ECO:0000256" key="5">
    <source>
        <dbReference type="ARBA" id="ARBA00023065"/>
    </source>
</evidence>
<dbReference type="InterPro" id="IPR044669">
    <property type="entry name" value="YneE/VCCN1/2-like"/>
</dbReference>
<organism evidence="9 10">
    <name type="scientific">Symbiodinium microadriaticum</name>
    <name type="common">Dinoflagellate</name>
    <name type="synonym">Zooxanthella microadriatica</name>
    <dbReference type="NCBI Taxonomy" id="2951"/>
    <lineage>
        <taxon>Eukaryota</taxon>
        <taxon>Sar</taxon>
        <taxon>Alveolata</taxon>
        <taxon>Dinophyceae</taxon>
        <taxon>Suessiales</taxon>
        <taxon>Symbiodiniaceae</taxon>
        <taxon>Symbiodinium</taxon>
    </lineage>
</organism>
<evidence type="ECO:0000256" key="2">
    <source>
        <dbReference type="ARBA" id="ARBA00022448"/>
    </source>
</evidence>
<feature type="transmembrane region" description="Helical" evidence="8">
    <location>
        <begin position="120"/>
        <end position="138"/>
    </location>
</feature>
<feature type="transmembrane region" description="Helical" evidence="8">
    <location>
        <begin position="453"/>
        <end position="473"/>
    </location>
</feature>
<accession>A0A1Q9DNK1</accession>
<evidence type="ECO:0000256" key="7">
    <source>
        <dbReference type="SAM" id="MobiDB-lite"/>
    </source>
</evidence>
<comment type="caution">
    <text evidence="9">The sequence shown here is derived from an EMBL/GenBank/DDBJ whole genome shotgun (WGS) entry which is preliminary data.</text>
</comment>
<dbReference type="PANTHER" id="PTHR33281:SF20">
    <property type="match status" value="1"/>
</dbReference>
<feature type="compositionally biased region" description="Low complexity" evidence="7">
    <location>
        <begin position="584"/>
        <end position="593"/>
    </location>
</feature>
<protein>
    <submittedName>
        <fullName evidence="9">UPF0187 protein</fullName>
    </submittedName>
</protein>
<sequence>MAWSRARPACPAWCAVAVLAVILYRAIDGCTEVFLSPPRQKAVNGAAGASGALLGLGAAAPAAHAFEMPNLGQFFSTVWRVVSTGSDEVYDPTTEEGAKALGLAVPLPKDGFGEVTQDDVLPFALFLLALVAWGLLVVPSNMDRSDGAKSVLFPSQVPKLQESSVFGLQLLASSSPPPVPVFFGQRQWSCPMILYDNKSILSLSCKYHGSVFPKATLIALPFVIAVIVLKALVQAEQISLDDLDLITDGSVYGAFSLVLSFTLVFRCQQAYQRYIESAKAMHTMSAEWIDACGSLLSFSKASHRSDREKAQFEGVMVRLFCLMHACAMEDLCNKGDHFKLLDIEVFMPEDLKLLEQPDGANTLENPISMQIQYVFIWIKYLIVQGIQSGLLDVPPPILTRAYQEIGAGMAQFHNAQMISMWPFPFPYAQLSLFLSVLHLFLSPIIMLKYTSSVWASALLTYISIVCVMSLNIIGVELENPFGEDTNDLPAAETHEQFRHHILLLADPGAWQVPRTKDSFSTGFEQLRNASGRRVSLKQHLNSTAHLDSDLAKDLKATDTAGEANGPGPQNPQTSPKSHGHDPGHGQSPHGGQHFVADPKQVEILERWLSRQSSMLESFLTKQQALMEQMLRFRNVEVKASNGPSVFTPEGCCSISAMRPRPLV</sequence>
<keyword evidence="3 8" id="KW-0812">Transmembrane</keyword>
<evidence type="ECO:0000256" key="1">
    <source>
        <dbReference type="ARBA" id="ARBA00004141"/>
    </source>
</evidence>
<feature type="transmembrane region" description="Helical" evidence="8">
    <location>
        <begin position="211"/>
        <end position="233"/>
    </location>
</feature>
<keyword evidence="6 8" id="KW-0472">Membrane</keyword>
<keyword evidence="5" id="KW-0406">Ion transport</keyword>
<feature type="transmembrane region" description="Helical" evidence="8">
    <location>
        <begin position="427"/>
        <end position="447"/>
    </location>
</feature>
<proteinExistence type="predicted"/>
<evidence type="ECO:0000313" key="10">
    <source>
        <dbReference type="Proteomes" id="UP000186817"/>
    </source>
</evidence>
<feature type="transmembrane region" description="Helical" evidence="8">
    <location>
        <begin position="245"/>
        <end position="265"/>
    </location>
</feature>
<dbReference type="OrthoDB" id="422903at2759"/>
<dbReference type="AlphaFoldDB" id="A0A1Q9DNK1"/>